<keyword evidence="6" id="KW-0012">Acyltransferase</keyword>
<evidence type="ECO:0000313" key="6">
    <source>
        <dbReference type="EMBL" id="MDQ0291226.1"/>
    </source>
</evidence>
<dbReference type="SUPFAM" id="SSF51998">
    <property type="entry name" value="PFL-like glycyl radical enzymes"/>
    <property type="match status" value="1"/>
</dbReference>
<evidence type="ECO:0000256" key="2">
    <source>
        <dbReference type="ARBA" id="ARBA00023239"/>
    </source>
</evidence>
<dbReference type="InterPro" id="IPR004184">
    <property type="entry name" value="PFL_dom"/>
</dbReference>
<sequence length="729" mass="82537">MMIQFINQYPADEEFSYEKRLRLLRERKLAQTQEKVEKQGELNQDDYGLVVPPDYFQFQITPNHPDGKFYGYSGWTENYTRLLGEHPLYCDPLDAFVGRGFFFLIWLRGFGWHPDYPYDELQKAFDKYNIISGIGRDHHLNPDITMGMQLGWGGILQKLEHYRGTHTAEHYEFYDSEIAVVKAIITFLRRIAGQLAELALIERNPTLRLNLSEMADINLRMADGAPQTMREAIQWMCWFSFFSRLYNRGSAGGQLDQMLLPYYEHDIAAGIIDDDDARFYLGCLFFNDSRYYQLGGPDKDGNDTTNHLSYLILEAADMVNIACNLTVRVHDKTDPVFMRKAVGYLFSNKNGWPRFTGDRALVEGFMRCGFSRDLARRRLASGCHWMSIPGMEYTLNDVVKINIAKVFEVAYQEMAAGAEQSVDKLYELFTKHLKAAVKATTDGIAFHLKYQDKNEPELILNLLSHGPIEKGLDLTKGATFFNMCVDGSGMATIADSFAACEQRIEREKRLSFAELTELLQTNFAGVEGEYRRQMLQHSERFCQGESLGDAWAVKITELFTGLVRAANDEHPGLNFIPGWFSWANTIEFGKKVGATPNGRQAGEPINHGANPHPGFRRDGAVTAMANSIAAIQPGYGNTAPVQLELDPALGDTPESLDKLVSMVRTLLNSGNTLLNINIIDEDKILAAHEDPSKYPDLVVRVTGFTAYFSMLSKDFRQLVVDRILSKRSA</sequence>
<evidence type="ECO:0000256" key="3">
    <source>
        <dbReference type="PROSITE-ProRule" id="PRU00493"/>
    </source>
</evidence>
<dbReference type="Proteomes" id="UP001238163">
    <property type="component" value="Unassembled WGS sequence"/>
</dbReference>
<keyword evidence="6" id="KW-0808">Transferase</keyword>
<keyword evidence="2" id="KW-0456">Lyase</keyword>
<proteinExistence type="predicted"/>
<dbReference type="GO" id="GO:0016829">
    <property type="term" value="F:lyase activity"/>
    <property type="evidence" value="ECO:0007669"/>
    <property type="project" value="UniProtKB-KW"/>
</dbReference>
<comment type="caution">
    <text evidence="6">The sequence shown here is derived from an EMBL/GenBank/DDBJ whole genome shotgun (WGS) entry which is preliminary data.</text>
</comment>
<evidence type="ECO:0000313" key="7">
    <source>
        <dbReference type="Proteomes" id="UP001238163"/>
    </source>
</evidence>
<keyword evidence="7" id="KW-1185">Reference proteome</keyword>
<dbReference type="GO" id="GO:0008861">
    <property type="term" value="F:formate C-acetyltransferase activity"/>
    <property type="evidence" value="ECO:0007669"/>
    <property type="project" value="UniProtKB-EC"/>
</dbReference>
<dbReference type="PANTHER" id="PTHR43641:SF2">
    <property type="entry name" value="DEHYDRATASE YBIW-RELATED"/>
    <property type="match status" value="1"/>
</dbReference>
<reference evidence="6" key="1">
    <citation type="submission" date="2023-07" db="EMBL/GenBank/DDBJ databases">
        <title>Genomic Encyclopedia of Type Strains, Phase IV (KMG-IV): sequencing the most valuable type-strain genomes for metagenomic binning, comparative biology and taxonomic classification.</title>
        <authorList>
            <person name="Goeker M."/>
        </authorList>
    </citation>
    <scope>NUCLEOTIDE SEQUENCE</scope>
    <source>
        <strain evidence="6">DSM 24202</strain>
    </source>
</reference>
<feature type="modified residue" description="Glycine radical" evidence="3">
    <location>
        <position position="703"/>
    </location>
</feature>
<dbReference type="PROSITE" id="PS51149">
    <property type="entry name" value="GLY_RADICAL_2"/>
    <property type="match status" value="1"/>
</dbReference>
<evidence type="ECO:0000256" key="1">
    <source>
        <dbReference type="ARBA" id="ARBA00022818"/>
    </source>
</evidence>
<dbReference type="EC" id="2.3.1.54" evidence="6"/>
<dbReference type="Gene3D" id="3.20.70.20">
    <property type="match status" value="1"/>
</dbReference>
<dbReference type="PROSITE" id="PS51554">
    <property type="entry name" value="PFL"/>
    <property type="match status" value="1"/>
</dbReference>
<dbReference type="AlphaFoldDB" id="A0AAE3VIW4"/>
<feature type="domain" description="Glycine radical" evidence="4">
    <location>
        <begin position="607"/>
        <end position="728"/>
    </location>
</feature>
<name>A0AAE3VIW4_9BACT</name>
<organism evidence="6 7">
    <name type="scientific">Oligosphaera ethanolica</name>
    <dbReference type="NCBI Taxonomy" id="760260"/>
    <lineage>
        <taxon>Bacteria</taxon>
        <taxon>Pseudomonadati</taxon>
        <taxon>Lentisphaerota</taxon>
        <taxon>Oligosphaeria</taxon>
        <taxon>Oligosphaerales</taxon>
        <taxon>Oligosphaeraceae</taxon>
        <taxon>Oligosphaera</taxon>
    </lineage>
</organism>
<dbReference type="Pfam" id="PF01228">
    <property type="entry name" value="Gly_radical"/>
    <property type="match status" value="1"/>
</dbReference>
<dbReference type="InterPro" id="IPR051215">
    <property type="entry name" value="GRE"/>
</dbReference>
<feature type="domain" description="PFL" evidence="5">
    <location>
        <begin position="1"/>
        <end position="600"/>
    </location>
</feature>
<dbReference type="Pfam" id="PF02901">
    <property type="entry name" value="PFL-like"/>
    <property type="match status" value="1"/>
</dbReference>
<keyword evidence="1 3" id="KW-0556">Organic radical</keyword>
<dbReference type="InterPro" id="IPR001150">
    <property type="entry name" value="Gly_radical"/>
</dbReference>
<dbReference type="EMBL" id="JAUSVL010000001">
    <property type="protein sequence ID" value="MDQ0291226.1"/>
    <property type="molecule type" value="Genomic_DNA"/>
</dbReference>
<dbReference type="RefSeq" id="WP_307263703.1">
    <property type="nucleotide sequence ID" value="NZ_JAUSVL010000001.1"/>
</dbReference>
<protein>
    <submittedName>
        <fullName evidence="6">Formate C-acetyltransferase</fullName>
        <ecNumber evidence="6">2.3.1.54</ecNumber>
    </submittedName>
</protein>
<evidence type="ECO:0000259" key="4">
    <source>
        <dbReference type="PROSITE" id="PS51149"/>
    </source>
</evidence>
<accession>A0AAE3VIW4</accession>
<evidence type="ECO:0000259" key="5">
    <source>
        <dbReference type="PROSITE" id="PS51554"/>
    </source>
</evidence>
<gene>
    <name evidence="6" type="ORF">J3R75_003333</name>
</gene>
<dbReference type="PANTHER" id="PTHR43641">
    <property type="entry name" value="FORMATE ACETYLTRANSFERASE 3-RELATED"/>
    <property type="match status" value="1"/>
</dbReference>
<dbReference type="GO" id="GO:0005829">
    <property type="term" value="C:cytosol"/>
    <property type="evidence" value="ECO:0007669"/>
    <property type="project" value="TreeGrafter"/>
</dbReference>